<evidence type="ECO:0000313" key="4">
    <source>
        <dbReference type="Proteomes" id="UP001174932"/>
    </source>
</evidence>
<keyword evidence="4" id="KW-1185">Reference proteome</keyword>
<evidence type="ECO:0000256" key="1">
    <source>
        <dbReference type="SAM" id="SignalP"/>
    </source>
</evidence>
<reference evidence="3" key="1">
    <citation type="journal article" date="2015" name="Int. J. Syst. Evol. Microbiol.">
        <title>Rhizobium alvei sp. nov., isolated from a freshwater river.</title>
        <authorList>
            <person name="Sheu S.Y."/>
            <person name="Huang H.W."/>
            <person name="Young C.C."/>
            <person name="Chen W.M."/>
        </authorList>
    </citation>
    <scope>NUCLEOTIDE SEQUENCE</scope>
    <source>
        <strain evidence="3">TNR-22</strain>
    </source>
</reference>
<evidence type="ECO:0000259" key="2">
    <source>
        <dbReference type="Pfam" id="PF14415"/>
    </source>
</evidence>
<gene>
    <name evidence="3" type="ORF">Q4481_01900</name>
</gene>
<protein>
    <submittedName>
        <fullName evidence="3">DUF4424 domain-containing protein</fullName>
    </submittedName>
</protein>
<name>A0ABT8YG94_9HYPH</name>
<dbReference type="EMBL" id="JAUOZU010000001">
    <property type="protein sequence ID" value="MDO6962690.1"/>
    <property type="molecule type" value="Genomic_DNA"/>
</dbReference>
<feature type="chain" id="PRO_5047059504" evidence="1">
    <location>
        <begin position="21"/>
        <end position="335"/>
    </location>
</feature>
<feature type="domain" description="DUF4424" evidence="2">
    <location>
        <begin position="20"/>
        <end position="327"/>
    </location>
</feature>
<sequence>MIRTALLSALALSASLPAYANDTTAELKAGGLVFTRSDSVTMEEESLFLSPTEVRVDYVFRNASDKAVDTIVAFPMPAIEGGPEMNVDAGNVEDDNFMGFSVVQDGTPISPEIQQRVYSADIDMTGVLADAGVPMNPMAERTHAAILKLPKETITDWLTRGLIIDSSYDDGTGMKLDYSPMWTLKTVYWWKTTFPAGKTVKVTHRYTPSVGGTVATTFLDGDGKPEGERYEEYKTKYCIDDAFVKLAQNSHDAMMNNKPFLIENWMSYVLTTGANWFGPIGKFTLTVDKGSPKNYISFCGTGVKKIGPTTFQMTATDFYPERDIDLLILKPTDAP</sequence>
<feature type="signal peptide" evidence="1">
    <location>
        <begin position="1"/>
        <end position="20"/>
    </location>
</feature>
<evidence type="ECO:0000313" key="3">
    <source>
        <dbReference type="EMBL" id="MDO6962690.1"/>
    </source>
</evidence>
<keyword evidence="1" id="KW-0732">Signal</keyword>
<reference evidence="3" key="2">
    <citation type="submission" date="2023-07" db="EMBL/GenBank/DDBJ databases">
        <authorList>
            <person name="Shen H."/>
        </authorList>
    </citation>
    <scope>NUCLEOTIDE SEQUENCE</scope>
    <source>
        <strain evidence="3">TNR-22</strain>
    </source>
</reference>
<dbReference type="Gene3D" id="2.60.40.3680">
    <property type="match status" value="1"/>
</dbReference>
<proteinExistence type="predicted"/>
<accession>A0ABT8YG94</accession>
<dbReference type="RefSeq" id="WP_304374573.1">
    <property type="nucleotide sequence ID" value="NZ_JAUOZU010000001.1"/>
</dbReference>
<comment type="caution">
    <text evidence="3">The sequence shown here is derived from an EMBL/GenBank/DDBJ whole genome shotgun (WGS) entry which is preliminary data.</text>
</comment>
<dbReference type="Pfam" id="PF14415">
    <property type="entry name" value="DUF4424"/>
    <property type="match status" value="1"/>
</dbReference>
<dbReference type="Proteomes" id="UP001174932">
    <property type="component" value="Unassembled WGS sequence"/>
</dbReference>
<dbReference type="InterPro" id="IPR025538">
    <property type="entry name" value="DUF4424"/>
</dbReference>
<organism evidence="3 4">
    <name type="scientific">Rhizobium alvei</name>
    <dbReference type="NCBI Taxonomy" id="1132659"/>
    <lineage>
        <taxon>Bacteria</taxon>
        <taxon>Pseudomonadati</taxon>
        <taxon>Pseudomonadota</taxon>
        <taxon>Alphaproteobacteria</taxon>
        <taxon>Hyphomicrobiales</taxon>
        <taxon>Rhizobiaceae</taxon>
        <taxon>Rhizobium/Agrobacterium group</taxon>
        <taxon>Rhizobium</taxon>
    </lineage>
</organism>